<dbReference type="SUPFAM" id="SSF53756">
    <property type="entry name" value="UDP-Glycosyltransferase/glycogen phosphorylase"/>
    <property type="match status" value="1"/>
</dbReference>
<dbReference type="EMBL" id="CP000851">
    <property type="protein sequence ID" value="ABV86733.1"/>
    <property type="molecule type" value="Genomic_DNA"/>
</dbReference>
<dbReference type="Pfam" id="PF04464">
    <property type="entry name" value="Glyphos_transf"/>
    <property type="match status" value="1"/>
</dbReference>
<dbReference type="GO" id="GO:0016020">
    <property type="term" value="C:membrane"/>
    <property type="evidence" value="ECO:0007669"/>
    <property type="project" value="InterPro"/>
</dbReference>
<dbReference type="Proteomes" id="UP000002608">
    <property type="component" value="Chromosome"/>
</dbReference>
<dbReference type="KEGG" id="spl:Spea_1407"/>
<dbReference type="AlphaFoldDB" id="A8H2E6"/>
<dbReference type="Gene3D" id="3.40.50.12580">
    <property type="match status" value="1"/>
</dbReference>
<proteinExistence type="predicted"/>
<dbReference type="InterPro" id="IPR007554">
    <property type="entry name" value="Glycerophosphate_synth"/>
</dbReference>
<sequence length="433" mass="51286">MTLMIRKYLKSISWLRILVIKCRRVSYYFRVKFLIRLAKLYQEREIKRIQNNTIEGKKINVVFLVLYRSIWKVDLVFKEMMKDERYNPCIVVIPRTNTVDPLSEAKETYEYFKSKGYKTKLAYQDGKWQDLELVNKIDLVFFSIPYKNTEDKYLINSLYRKVCCYVPYFEQIDKDYDVHFNGLTENLCWKIFQINKIHKDIAAKFSYNKGMNIDVVGYTATEPLYNDSIVESNPWKCKNLKKIIIAPHHSIDKNTDLSNATFLETYKTLQLLPKLYENYACFAFKPHPLLKEKLYEHPEWGIERTNKYWKFWEEQHNTQIENAGYIDLFKSSDAMIHDCSSFIIEYLYVNKPCLYLNPNVRNQLNAYGVIGFDAITKSYCNNDIIDFVEKVISGVADAPQYEQNVSLIPQASPSKSVMRILNSELFKIKDNEI</sequence>
<dbReference type="GO" id="GO:0047355">
    <property type="term" value="F:CDP-glycerol glycerophosphotransferase activity"/>
    <property type="evidence" value="ECO:0007669"/>
    <property type="project" value="InterPro"/>
</dbReference>
<dbReference type="eggNOG" id="COG1887">
    <property type="taxonomic scope" value="Bacteria"/>
</dbReference>
<keyword evidence="2" id="KW-1185">Reference proteome</keyword>
<gene>
    <name evidence="1" type="ordered locus">Spea_1407</name>
</gene>
<reference evidence="1 2" key="1">
    <citation type="submission" date="2007-10" db="EMBL/GenBank/DDBJ databases">
        <title>Complete sequence of Shewanella pealeana ATCC 700345.</title>
        <authorList>
            <consortium name="US DOE Joint Genome Institute"/>
            <person name="Copeland A."/>
            <person name="Lucas S."/>
            <person name="Lapidus A."/>
            <person name="Barry K."/>
            <person name="Glavina del Rio T."/>
            <person name="Dalin E."/>
            <person name="Tice H."/>
            <person name="Pitluck S."/>
            <person name="Chertkov O."/>
            <person name="Brettin T."/>
            <person name="Bruce D."/>
            <person name="Detter J.C."/>
            <person name="Han C."/>
            <person name="Schmutz J."/>
            <person name="Larimer F."/>
            <person name="Land M."/>
            <person name="Hauser L."/>
            <person name="Kyrpides N."/>
            <person name="Kim E."/>
            <person name="Zhao J.-S.Z."/>
            <person name="Manno D."/>
            <person name="Hawari J."/>
            <person name="Richardson P."/>
        </authorList>
    </citation>
    <scope>NUCLEOTIDE SEQUENCE [LARGE SCALE GENOMIC DNA]</scope>
    <source>
        <strain evidence="2">ATCC 700345 / ANG-SQ1</strain>
    </source>
</reference>
<name>A8H2E6_SHEPA</name>
<organism evidence="1 2">
    <name type="scientific">Shewanella pealeana (strain ATCC 700345 / ANG-SQ1)</name>
    <dbReference type="NCBI Taxonomy" id="398579"/>
    <lineage>
        <taxon>Bacteria</taxon>
        <taxon>Pseudomonadati</taxon>
        <taxon>Pseudomonadota</taxon>
        <taxon>Gammaproteobacteria</taxon>
        <taxon>Alteromonadales</taxon>
        <taxon>Shewanellaceae</taxon>
        <taxon>Shewanella</taxon>
    </lineage>
</organism>
<accession>A8H2E6</accession>
<evidence type="ECO:0000313" key="2">
    <source>
        <dbReference type="Proteomes" id="UP000002608"/>
    </source>
</evidence>
<evidence type="ECO:0000313" key="1">
    <source>
        <dbReference type="EMBL" id="ABV86733.1"/>
    </source>
</evidence>
<dbReference type="STRING" id="398579.Spea_1407"/>
<dbReference type="OrthoDB" id="2334812at2"/>
<dbReference type="InterPro" id="IPR043148">
    <property type="entry name" value="TagF_C"/>
</dbReference>
<dbReference type="HOGENOM" id="CLU_043646_0_0_6"/>
<protein>
    <submittedName>
        <fullName evidence="1">CDP-glycerol:poly(Glycerophosphate) glycerophosphotransferase</fullName>
    </submittedName>
</protein>
<keyword evidence="1" id="KW-0808">Transferase</keyword>